<dbReference type="EMBL" id="JBHSJD010000014">
    <property type="protein sequence ID" value="MFC5024091.1"/>
    <property type="molecule type" value="Genomic_DNA"/>
</dbReference>
<protein>
    <submittedName>
        <fullName evidence="1">Uncharacterized protein</fullName>
    </submittedName>
</protein>
<dbReference type="Proteomes" id="UP001595829">
    <property type="component" value="Unassembled WGS sequence"/>
</dbReference>
<organism evidence="1 2">
    <name type="scientific">Streptomyces coeruleoprunus</name>
    <dbReference type="NCBI Taxonomy" id="285563"/>
    <lineage>
        <taxon>Bacteria</taxon>
        <taxon>Bacillati</taxon>
        <taxon>Actinomycetota</taxon>
        <taxon>Actinomycetes</taxon>
        <taxon>Kitasatosporales</taxon>
        <taxon>Streptomycetaceae</taxon>
        <taxon>Streptomyces</taxon>
    </lineage>
</organism>
<accession>A0ABV9XF87</accession>
<proteinExistence type="predicted"/>
<evidence type="ECO:0000313" key="2">
    <source>
        <dbReference type="Proteomes" id="UP001595829"/>
    </source>
</evidence>
<comment type="caution">
    <text evidence="1">The sequence shown here is derived from an EMBL/GenBank/DDBJ whole genome shotgun (WGS) entry which is preliminary data.</text>
</comment>
<gene>
    <name evidence="1" type="ORF">ACFPM3_18355</name>
</gene>
<evidence type="ECO:0000313" key="1">
    <source>
        <dbReference type="EMBL" id="MFC5024091.1"/>
    </source>
</evidence>
<name>A0ABV9XF87_9ACTN</name>
<dbReference type="RefSeq" id="WP_345686053.1">
    <property type="nucleotide sequence ID" value="NZ_BAABIT010000001.1"/>
</dbReference>
<reference evidence="2" key="1">
    <citation type="journal article" date="2019" name="Int. J. Syst. Evol. Microbiol.">
        <title>The Global Catalogue of Microorganisms (GCM) 10K type strain sequencing project: providing services to taxonomists for standard genome sequencing and annotation.</title>
        <authorList>
            <consortium name="The Broad Institute Genomics Platform"/>
            <consortium name="The Broad Institute Genome Sequencing Center for Infectious Disease"/>
            <person name="Wu L."/>
            <person name="Ma J."/>
        </authorList>
    </citation>
    <scope>NUCLEOTIDE SEQUENCE [LARGE SCALE GENOMIC DNA]</scope>
    <source>
        <strain evidence="2">CGMCC 4.1648</strain>
    </source>
</reference>
<keyword evidence="2" id="KW-1185">Reference proteome</keyword>
<sequence>MGEFLVNTSTAGIQHQPAVAAFRGTHYLAVWNDARNAEIKGQIFQTDGSRSGSEFVVNGTAVSPNNTDRRLPTAAGSGGGPVVAWVEQAFQPPGPAPHVKVQRFDLDGRKTGPEIQVSTTDVDPKQRPSVAGMVDGGFVVTWADADPARRIRAQRFGIDGARKGAEFTVSTSEAFHRGPLAATLGNGNYVVAWRTDPSPPGGGRLALRIFDLAGNPVTGEITPNVSGFSDEKALAAIDGDSRFVIAHVRSRGESDIGVQRSVVEANVFASDGTGPSISVSATDADGINSAFPALSFLPDKRFLLAWVQKSAETFSTTPTVRARVFFDGTGSAGQETQVDTGSAKDRFQLRTATTSGDGVTTAFLTWADTEGSEDTSDFAVRGRILNVSATGGLS</sequence>